<dbReference type="EMBL" id="BK032800">
    <property type="protein sequence ID" value="DAF60954.1"/>
    <property type="molecule type" value="Genomic_DNA"/>
</dbReference>
<evidence type="ECO:0000256" key="7">
    <source>
        <dbReference type="ARBA" id="ARBA00023195"/>
    </source>
</evidence>
<keyword evidence="5 10" id="KW-0238">DNA-binding</keyword>
<dbReference type="InterPro" id="IPR050808">
    <property type="entry name" value="Phage_Integrase"/>
</dbReference>
<reference evidence="13" key="1">
    <citation type="journal article" date="2021" name="Proc. Natl. Acad. Sci. U.S.A.">
        <title>A Catalog of Tens of Thousands of Viruses from Human Metagenomes Reveals Hidden Associations with Chronic Diseases.</title>
        <authorList>
            <person name="Tisza M.J."/>
            <person name="Buck C.B."/>
        </authorList>
    </citation>
    <scope>NUCLEOTIDE SEQUENCE</scope>
    <source>
        <strain evidence="13">CtlMy11</strain>
    </source>
</reference>
<evidence type="ECO:0000256" key="2">
    <source>
        <dbReference type="ARBA" id="ARBA00016082"/>
    </source>
</evidence>
<sequence length="390" mass="44027">MQVTAKNIFKLPDGKHPVAPNLNLVVRGTSRSFVFRYMLGGKRKEKSLGSANTITISQAKELAEKFRVGLTEGTAPMTPKEVLDKEVRADLTFEDYAEKAIEKIANVRLWKNAKHKAQWFATVRAYAIPVLGKKKLSEIKRADVLAVLQPIWSTKTETASRVRGRLENIFSYAVADGLMDFNPALWRGNLDRDLPPASKIQPVKHQESMPLEELQEKLNCLYPANTRTKQAILFTILTASRVGESVPARWDEIDWENRIWSVPPERRKDQKPYPHRVPLSDQAIELLKSIEKKGDHIFGVSEESLGSRYTLTKLLKRLTGTTATMHGFRSTFRDWAAENGVPDIVAEKCLMHTTGNAVVQAYQRSDLLEQRREVMQQWADAVFSGVSSAA</sequence>
<organism evidence="13">
    <name type="scientific">Podoviridae sp. ctlMy11</name>
    <dbReference type="NCBI Taxonomy" id="2827746"/>
    <lineage>
        <taxon>Viruses</taxon>
        <taxon>Duplodnaviria</taxon>
        <taxon>Heunggongvirae</taxon>
        <taxon>Uroviricota</taxon>
        <taxon>Caudoviricetes</taxon>
    </lineage>
</organism>
<dbReference type="GO" id="GO:0015074">
    <property type="term" value="P:DNA integration"/>
    <property type="evidence" value="ECO:0007669"/>
    <property type="project" value="UniProtKB-KW"/>
</dbReference>
<evidence type="ECO:0000256" key="6">
    <source>
        <dbReference type="ARBA" id="ARBA00023172"/>
    </source>
</evidence>
<dbReference type="Pfam" id="PF00589">
    <property type="entry name" value="Phage_integrase"/>
    <property type="match status" value="1"/>
</dbReference>
<evidence type="ECO:0000259" key="12">
    <source>
        <dbReference type="PROSITE" id="PS51900"/>
    </source>
</evidence>
<feature type="domain" description="Core-binding (CB)" evidence="12">
    <location>
        <begin position="91"/>
        <end position="174"/>
    </location>
</feature>
<dbReference type="InterPro" id="IPR038488">
    <property type="entry name" value="Integrase_DNA-bd_sf"/>
</dbReference>
<keyword evidence="8" id="KW-1160">Virus entry into host cell</keyword>
<dbReference type="GO" id="GO:0046718">
    <property type="term" value="P:symbiont entry into host cell"/>
    <property type="evidence" value="ECO:0007669"/>
    <property type="project" value="UniProtKB-KW"/>
</dbReference>
<evidence type="ECO:0000256" key="1">
    <source>
        <dbReference type="ARBA" id="ARBA00008857"/>
    </source>
</evidence>
<dbReference type="SUPFAM" id="SSF56349">
    <property type="entry name" value="DNA breaking-rejoining enzymes"/>
    <property type="match status" value="1"/>
</dbReference>
<dbReference type="GO" id="GO:0044826">
    <property type="term" value="P:viral genome integration into host DNA"/>
    <property type="evidence" value="ECO:0007669"/>
    <property type="project" value="UniProtKB-KW"/>
</dbReference>
<dbReference type="Gene3D" id="1.10.443.10">
    <property type="entry name" value="Intergrase catalytic core"/>
    <property type="match status" value="1"/>
</dbReference>
<evidence type="ECO:0000259" key="11">
    <source>
        <dbReference type="PROSITE" id="PS51898"/>
    </source>
</evidence>
<dbReference type="PANTHER" id="PTHR30629:SF2">
    <property type="entry name" value="PROPHAGE INTEGRASE INTS-RELATED"/>
    <property type="match status" value="1"/>
</dbReference>
<dbReference type="Pfam" id="PF13356">
    <property type="entry name" value="Arm-DNA-bind_3"/>
    <property type="match status" value="1"/>
</dbReference>
<evidence type="ECO:0000313" key="13">
    <source>
        <dbReference type="EMBL" id="DAF60954.1"/>
    </source>
</evidence>
<dbReference type="InterPro" id="IPR011010">
    <property type="entry name" value="DNA_brk_join_enz"/>
</dbReference>
<dbReference type="InterPro" id="IPR025166">
    <property type="entry name" value="Integrase_DNA_bind_dom"/>
</dbReference>
<evidence type="ECO:0000256" key="8">
    <source>
        <dbReference type="ARBA" id="ARBA00023296"/>
    </source>
</evidence>
<evidence type="ECO:0000256" key="3">
    <source>
        <dbReference type="ARBA" id="ARBA00022679"/>
    </source>
</evidence>
<keyword evidence="6" id="KW-0233">DNA recombination</keyword>
<dbReference type="GO" id="GO:0003677">
    <property type="term" value="F:DNA binding"/>
    <property type="evidence" value="ECO:0007669"/>
    <property type="project" value="UniProtKB-UniRule"/>
</dbReference>
<evidence type="ECO:0000256" key="5">
    <source>
        <dbReference type="ARBA" id="ARBA00023125"/>
    </source>
</evidence>
<dbReference type="Gene3D" id="3.30.160.390">
    <property type="entry name" value="Integrase, DNA-binding domain"/>
    <property type="match status" value="1"/>
</dbReference>
<dbReference type="GO" id="GO:0075713">
    <property type="term" value="P:establishment of integrated proviral latency"/>
    <property type="evidence" value="ECO:0007669"/>
    <property type="project" value="UniProtKB-KW"/>
</dbReference>
<dbReference type="InterPro" id="IPR010998">
    <property type="entry name" value="Integrase_recombinase_N"/>
</dbReference>
<dbReference type="InterPro" id="IPR013762">
    <property type="entry name" value="Integrase-like_cat_sf"/>
</dbReference>
<evidence type="ECO:0000256" key="10">
    <source>
        <dbReference type="PROSITE-ProRule" id="PRU01248"/>
    </source>
</evidence>
<proteinExistence type="inferred from homology"/>
<keyword evidence="7" id="KW-1179">Viral genome integration</keyword>
<dbReference type="PROSITE" id="PS51900">
    <property type="entry name" value="CB"/>
    <property type="match status" value="1"/>
</dbReference>
<dbReference type="Gene3D" id="1.10.150.130">
    <property type="match status" value="1"/>
</dbReference>
<dbReference type="GO" id="GO:0006310">
    <property type="term" value="P:DNA recombination"/>
    <property type="evidence" value="ECO:0007669"/>
    <property type="project" value="UniProtKB-KW"/>
</dbReference>
<protein>
    <recommendedName>
        <fullName evidence="2">Integrase</fullName>
    </recommendedName>
</protein>
<keyword evidence="4" id="KW-0229">DNA integration</keyword>
<dbReference type="PROSITE" id="PS51898">
    <property type="entry name" value="TYR_RECOMBINASE"/>
    <property type="match status" value="1"/>
</dbReference>
<dbReference type="PANTHER" id="PTHR30629">
    <property type="entry name" value="PROPHAGE INTEGRASE"/>
    <property type="match status" value="1"/>
</dbReference>
<comment type="similarity">
    <text evidence="1">Belongs to the 'phage' integrase family.</text>
</comment>
<dbReference type="GO" id="GO:0016740">
    <property type="term" value="F:transferase activity"/>
    <property type="evidence" value="ECO:0007669"/>
    <property type="project" value="UniProtKB-KW"/>
</dbReference>
<keyword evidence="3" id="KW-0808">Transferase</keyword>
<feature type="domain" description="Tyr recombinase" evidence="11">
    <location>
        <begin position="204"/>
        <end position="375"/>
    </location>
</feature>
<dbReference type="InterPro" id="IPR053876">
    <property type="entry name" value="Phage_int_M"/>
</dbReference>
<dbReference type="Pfam" id="PF22022">
    <property type="entry name" value="Phage_int_M"/>
    <property type="match status" value="1"/>
</dbReference>
<dbReference type="InterPro" id="IPR002104">
    <property type="entry name" value="Integrase_catalytic"/>
</dbReference>
<evidence type="ECO:0000256" key="9">
    <source>
        <dbReference type="ARBA" id="ARBA00049605"/>
    </source>
</evidence>
<comment type="function">
    <text evidence="9">Integrase is necessary for integration of the phage into the host genome by site-specific recombination. In conjunction with excisionase, integrase is also necessary for excision of the prophage from the host genome.</text>
</comment>
<accession>A0A8S5TDW9</accession>
<evidence type="ECO:0000256" key="4">
    <source>
        <dbReference type="ARBA" id="ARBA00022908"/>
    </source>
</evidence>
<dbReference type="CDD" id="cd00801">
    <property type="entry name" value="INT_P4_C"/>
    <property type="match status" value="1"/>
</dbReference>
<dbReference type="InterPro" id="IPR044068">
    <property type="entry name" value="CB"/>
</dbReference>
<name>A0A8S5TDW9_9CAUD</name>